<reference evidence="1 2" key="1">
    <citation type="submission" date="2013-09" db="EMBL/GenBank/DDBJ databases">
        <title>Corchorus capsularis genome sequencing.</title>
        <authorList>
            <person name="Alam M."/>
            <person name="Haque M.S."/>
            <person name="Islam M.S."/>
            <person name="Emdad E.M."/>
            <person name="Islam M.M."/>
            <person name="Ahmed B."/>
            <person name="Halim A."/>
            <person name="Hossen Q.M.M."/>
            <person name="Hossain M.Z."/>
            <person name="Ahmed R."/>
            <person name="Khan M.M."/>
            <person name="Islam R."/>
            <person name="Rashid M.M."/>
            <person name="Khan S.A."/>
            <person name="Rahman M.S."/>
            <person name="Alam M."/>
        </authorList>
    </citation>
    <scope>NUCLEOTIDE SEQUENCE [LARGE SCALE GENOMIC DNA]</scope>
    <source>
        <strain evidence="2">cv. CVL-1</strain>
        <tissue evidence="1">Whole seedling</tissue>
    </source>
</reference>
<evidence type="ECO:0000313" key="2">
    <source>
        <dbReference type="Proteomes" id="UP000188268"/>
    </source>
</evidence>
<sequence>MAAIRGIRPLKIVLVFPHSKLMNPKPLLIYTVSFSVSAVSYSLGLRTINCANTKLNFSAIIDEFDLQLGR</sequence>
<dbReference type="EMBL" id="AWWV01014639">
    <property type="protein sequence ID" value="OMO55586.1"/>
    <property type="molecule type" value="Genomic_DNA"/>
</dbReference>
<dbReference type="Gramene" id="OMO55586">
    <property type="protein sequence ID" value="OMO55586"/>
    <property type="gene ID" value="CCACVL1_27164"/>
</dbReference>
<protein>
    <submittedName>
        <fullName evidence="1">Uncharacterized protein</fullName>
    </submittedName>
</protein>
<dbReference type="AlphaFoldDB" id="A0A1R3GBZ7"/>
<proteinExistence type="predicted"/>
<keyword evidence="2" id="KW-1185">Reference proteome</keyword>
<comment type="caution">
    <text evidence="1">The sequence shown here is derived from an EMBL/GenBank/DDBJ whole genome shotgun (WGS) entry which is preliminary data.</text>
</comment>
<dbReference type="Proteomes" id="UP000188268">
    <property type="component" value="Unassembled WGS sequence"/>
</dbReference>
<organism evidence="1 2">
    <name type="scientific">Corchorus capsularis</name>
    <name type="common">Jute</name>
    <dbReference type="NCBI Taxonomy" id="210143"/>
    <lineage>
        <taxon>Eukaryota</taxon>
        <taxon>Viridiplantae</taxon>
        <taxon>Streptophyta</taxon>
        <taxon>Embryophyta</taxon>
        <taxon>Tracheophyta</taxon>
        <taxon>Spermatophyta</taxon>
        <taxon>Magnoliopsida</taxon>
        <taxon>eudicotyledons</taxon>
        <taxon>Gunneridae</taxon>
        <taxon>Pentapetalae</taxon>
        <taxon>rosids</taxon>
        <taxon>malvids</taxon>
        <taxon>Malvales</taxon>
        <taxon>Malvaceae</taxon>
        <taxon>Grewioideae</taxon>
        <taxon>Apeibeae</taxon>
        <taxon>Corchorus</taxon>
    </lineage>
</organism>
<accession>A0A1R3GBZ7</accession>
<name>A0A1R3GBZ7_COCAP</name>
<gene>
    <name evidence="1" type="ORF">CCACVL1_27164</name>
</gene>
<evidence type="ECO:0000313" key="1">
    <source>
        <dbReference type="EMBL" id="OMO55586.1"/>
    </source>
</evidence>